<dbReference type="InterPro" id="IPR031107">
    <property type="entry name" value="Small_HSP"/>
</dbReference>
<dbReference type="Gene3D" id="2.60.40.790">
    <property type="match status" value="1"/>
</dbReference>
<keyword evidence="5" id="KW-1185">Reference proteome</keyword>
<evidence type="ECO:0000313" key="4">
    <source>
        <dbReference type="EMBL" id="ORC32942.1"/>
    </source>
</evidence>
<evidence type="ECO:0000256" key="1">
    <source>
        <dbReference type="PROSITE-ProRule" id="PRU00285"/>
    </source>
</evidence>
<dbReference type="AlphaFoldDB" id="A0A1Y1RUX4"/>
<dbReference type="OrthoDB" id="327485at2"/>
<evidence type="ECO:0000256" key="2">
    <source>
        <dbReference type="RuleBase" id="RU003616"/>
    </source>
</evidence>
<dbReference type="RefSeq" id="WP_083052022.1">
    <property type="nucleotide sequence ID" value="NZ_CAXXQO010000003.1"/>
</dbReference>
<comment type="caution">
    <text evidence="4">The sequence shown here is derived from an EMBL/GenBank/DDBJ whole genome shotgun (WGS) entry which is preliminary data.</text>
</comment>
<protein>
    <recommendedName>
        <fullName evidence="3">SHSP domain-containing protein</fullName>
    </recommendedName>
</protein>
<dbReference type="CDD" id="cd06464">
    <property type="entry name" value="ACD_sHsps-like"/>
    <property type="match status" value="1"/>
</dbReference>
<sequence>MRAIVRHTRPRNASLWNDMDRLFNNFFEDLPQDGFYAPRVDVREEEGRYLLEAEIPGFSEKDVDVKVDDNLLTISSVNVENSGKTEARYLVRERKIREFSRSFVLPKDVDNEKISGSFSNGILTLTMEKRPEAKPRQIEIRQEK</sequence>
<dbReference type="EMBL" id="MWQY01000018">
    <property type="protein sequence ID" value="ORC32942.1"/>
    <property type="molecule type" value="Genomic_DNA"/>
</dbReference>
<dbReference type="PANTHER" id="PTHR11527">
    <property type="entry name" value="HEAT-SHOCK PROTEIN 20 FAMILY MEMBER"/>
    <property type="match status" value="1"/>
</dbReference>
<proteinExistence type="inferred from homology"/>
<evidence type="ECO:0000259" key="3">
    <source>
        <dbReference type="PROSITE" id="PS01031"/>
    </source>
</evidence>
<organism evidence="4 5">
    <name type="scientific">Marispirochaeta aestuarii</name>
    <dbReference type="NCBI Taxonomy" id="1963862"/>
    <lineage>
        <taxon>Bacteria</taxon>
        <taxon>Pseudomonadati</taxon>
        <taxon>Spirochaetota</taxon>
        <taxon>Spirochaetia</taxon>
        <taxon>Spirochaetales</taxon>
        <taxon>Spirochaetaceae</taxon>
        <taxon>Marispirochaeta</taxon>
    </lineage>
</organism>
<dbReference type="SUPFAM" id="SSF49764">
    <property type="entry name" value="HSP20-like chaperones"/>
    <property type="match status" value="1"/>
</dbReference>
<reference evidence="4 5" key="1">
    <citation type="submission" date="2017-03" db="EMBL/GenBank/DDBJ databases">
        <title>Draft Genome sequence of Marispirochaeta sp. strain JC444.</title>
        <authorList>
            <person name="Shivani Y."/>
            <person name="Subhash Y."/>
            <person name="Sasikala C."/>
            <person name="Ramana C."/>
        </authorList>
    </citation>
    <scope>NUCLEOTIDE SEQUENCE [LARGE SCALE GENOMIC DNA]</scope>
    <source>
        <strain evidence="4 5">JC444</strain>
    </source>
</reference>
<dbReference type="PROSITE" id="PS01031">
    <property type="entry name" value="SHSP"/>
    <property type="match status" value="1"/>
</dbReference>
<dbReference type="STRING" id="1963862.B4O97_14920"/>
<gene>
    <name evidence="4" type="ORF">B4O97_14920</name>
</gene>
<dbReference type="Pfam" id="PF00011">
    <property type="entry name" value="HSP20"/>
    <property type="match status" value="1"/>
</dbReference>
<dbReference type="InterPro" id="IPR002068">
    <property type="entry name" value="A-crystallin/Hsp20_dom"/>
</dbReference>
<dbReference type="InterPro" id="IPR008978">
    <property type="entry name" value="HSP20-like_chaperone"/>
</dbReference>
<name>A0A1Y1RUX4_9SPIO</name>
<dbReference type="Proteomes" id="UP000192343">
    <property type="component" value="Unassembled WGS sequence"/>
</dbReference>
<evidence type="ECO:0000313" key="5">
    <source>
        <dbReference type="Proteomes" id="UP000192343"/>
    </source>
</evidence>
<feature type="domain" description="SHSP" evidence="3">
    <location>
        <begin position="31"/>
        <end position="143"/>
    </location>
</feature>
<accession>A0A1Y1RUX4</accession>
<comment type="similarity">
    <text evidence="1 2">Belongs to the small heat shock protein (HSP20) family.</text>
</comment>